<dbReference type="Proteomes" id="UP000671119">
    <property type="component" value="Unassembled WGS sequence"/>
</dbReference>
<evidence type="ECO:0000313" key="10">
    <source>
        <dbReference type="Proteomes" id="UP000050139"/>
    </source>
</evidence>
<dbReference type="OMA" id="TWALMRE"/>
<evidence type="ECO:0000313" key="12">
    <source>
        <dbReference type="Proteomes" id="UP000189452"/>
    </source>
</evidence>
<dbReference type="Proteomes" id="UP000049023">
    <property type="component" value="Unassembled WGS sequence"/>
</dbReference>
<dbReference type="EMBL" id="CNFU01000462">
    <property type="protein sequence ID" value="CKR88370.1"/>
    <property type="molecule type" value="Genomic_DNA"/>
</dbReference>
<dbReference type="AlphaFoldDB" id="A0A045JRT7"/>
<reference evidence="7 13" key="4">
    <citation type="journal article" date="2017" name="N. Engl. J. Med.">
        <title>Transmission of Extensively Drug-Resistant Tuberculosis in South Africa.</title>
        <authorList>
            <person name="Shah N.S."/>
            <person name="Auld S.C."/>
            <person name="Brust J.C."/>
            <person name="Mathema B."/>
            <person name="Ismail N."/>
            <person name="Moodley P."/>
            <person name="Mlisana K."/>
            <person name="Allana S."/>
            <person name="Campbell A."/>
            <person name="Mthiyane T."/>
            <person name="Morris N."/>
            <person name="Mpangase P."/>
            <person name="van der Meulen H."/>
            <person name="Omar S.V."/>
            <person name="Brown T.S."/>
            <person name="Narechania A."/>
            <person name="Shaskina E."/>
            <person name="Kapwata T."/>
            <person name="Kreiswirth B."/>
            <person name="Gandhi N.R."/>
        </authorList>
    </citation>
    <scope>NUCLEOTIDE SEQUENCE [LARGE SCALE GENOMIC DNA]</scope>
    <source>
        <strain evidence="7 13">32301_S10</strain>
    </source>
</reference>
<dbReference type="EMBL" id="LWDQ01000001">
    <property type="protein sequence ID" value="OMH60103.1"/>
    <property type="molecule type" value="Genomic_DNA"/>
</dbReference>
<evidence type="ECO:0000313" key="11">
    <source>
        <dbReference type="Proteomes" id="UP000050164"/>
    </source>
</evidence>
<dbReference type="GO" id="GO:0051920">
    <property type="term" value="F:peroxiredoxin activity"/>
    <property type="evidence" value="ECO:0007669"/>
    <property type="project" value="InterPro"/>
</dbReference>
<dbReference type="InterPro" id="IPR029032">
    <property type="entry name" value="AhpD-like"/>
</dbReference>
<dbReference type="Pfam" id="PF02627">
    <property type="entry name" value="CMD"/>
    <property type="match status" value="1"/>
</dbReference>
<feature type="domain" description="Carboxymuconolactone decarboxylase-like" evidence="1">
    <location>
        <begin position="49"/>
        <end position="121"/>
    </location>
</feature>
<dbReference type="Proteomes" id="UP000050139">
    <property type="component" value="Unassembled WGS sequence"/>
</dbReference>
<dbReference type="Proteomes" id="UP000256381">
    <property type="component" value="Unassembled WGS sequence"/>
</dbReference>
<organism evidence="3 11">
    <name type="scientific">Mycobacterium tuberculosis</name>
    <dbReference type="NCBI Taxonomy" id="1773"/>
    <lineage>
        <taxon>Bacteria</taxon>
        <taxon>Bacillati</taxon>
        <taxon>Actinomycetota</taxon>
        <taxon>Actinomycetes</taxon>
        <taxon>Mycobacteriales</taxon>
        <taxon>Mycobacteriaceae</taxon>
        <taxon>Mycobacterium</taxon>
        <taxon>Mycobacterium tuberculosis complex</taxon>
    </lineage>
</organism>
<dbReference type="EMBL" id="CNFT01000624">
    <property type="protein sequence ID" value="CKS04296.1"/>
    <property type="molecule type" value="Genomic_DNA"/>
</dbReference>
<sequence length="344" mass="36376">MKFVNHIEPVAPRRAGGAVAEVYAEARREFGRLPEPLAMLSPDEGLLTAGWATLRETLLVGQVPRGRKEAVAAAVAASLRCPWCVDAHTTMLYAAGQTDTAAAILAGTAPAAGDPNAPYVAWAAGTGTPAGPPAPFGPDVAAEYLGTAVQFHFIARLVLVLLDETFLPGGPRAQQLMRRAGGLVFARKVRAEHRPGRSTRRLEPRTLPDDLAWATPSEPIATAFAALSHHLDTAPHLPPPTRQVVRRVVGSWHGEPMPMSSRWTNEHTAELPADLHAPTRLALLTGLAPHQVTDDDVAAARSLLDTDAALVGALAWAAFTAARRIGTWIGAAAEGQVSRQNPTG</sequence>
<dbReference type="Proteomes" id="UP000050164">
    <property type="component" value="Unassembled WGS sequence"/>
</dbReference>
<keyword evidence="3" id="KW-0575">Peroxidase</keyword>
<dbReference type="EMBL" id="QTBD01000125">
    <property type="protein sequence ID" value="REQ53535.1"/>
    <property type="molecule type" value="Genomic_DNA"/>
</dbReference>
<evidence type="ECO:0000313" key="6">
    <source>
        <dbReference type="EMBL" id="OMH60103.1"/>
    </source>
</evidence>
<reference evidence="6 12" key="5">
    <citation type="submission" date="2017-02" db="EMBL/GenBank/DDBJ databases">
        <title>Protein polymorphisms may explain contrasting epidemiological fitness of two variants of a multidrug-resistant Mycobacterium tuberculosis strain.</title>
        <authorList>
            <person name="Bigi M.M."/>
            <person name="Lopez B."/>
            <person name="Blanco F.C."/>
            <person name="Sasiain M.C."/>
            <person name="De La Barrera S."/>
            <person name="Ritacco V."/>
            <person name="Bigi F."/>
            <person name="Soria M.A."/>
        </authorList>
    </citation>
    <scope>NUCLEOTIDE SEQUENCE [LARGE SCALE GENOMIC DNA]</scope>
    <source>
        <strain evidence="6 12">6548</strain>
    </source>
</reference>
<evidence type="ECO:0000313" key="4">
    <source>
        <dbReference type="EMBL" id="CLW62951.1"/>
    </source>
</evidence>
<reference evidence="9 11" key="2">
    <citation type="submission" date="2015-03" db="EMBL/GenBank/DDBJ databases">
        <authorList>
            <consortium name="Pathogen Informatics"/>
        </authorList>
    </citation>
    <scope>NUCLEOTIDE SEQUENCE [LARGE SCALE GENOMIC DNA]</scope>
    <source>
        <strain evidence="3 11">Bir 185</strain>
        <strain evidence="2 9">Bir 187</strain>
    </source>
</reference>
<reference evidence="6 12" key="3">
    <citation type="submission" date="2016-04" db="EMBL/GenBank/DDBJ databases">
        <authorList>
            <person name="Bigi M."/>
            <person name="Bigi F."/>
            <person name="Soria M.A."/>
        </authorList>
    </citation>
    <scope>NUCLEOTIDE SEQUENCE [LARGE SCALE GENOMIC DNA]</scope>
    <source>
        <strain evidence="6 12">6548</strain>
    </source>
</reference>
<evidence type="ECO:0000313" key="7">
    <source>
        <dbReference type="EMBL" id="REQ53535.1"/>
    </source>
</evidence>
<dbReference type="RefSeq" id="WP_003899194.1">
    <property type="nucleotide sequence ID" value="NZ_AP017901.1"/>
</dbReference>
<dbReference type="EMBL" id="LR027516">
    <property type="protein sequence ID" value="VCU50441.1"/>
    <property type="molecule type" value="Genomic_DNA"/>
</dbReference>
<name>A0A045JRT7_MYCTX</name>
<dbReference type="SUPFAM" id="SSF69118">
    <property type="entry name" value="AhpD-like"/>
    <property type="match status" value="2"/>
</dbReference>
<evidence type="ECO:0000313" key="9">
    <source>
        <dbReference type="Proteomes" id="UP000049023"/>
    </source>
</evidence>
<reference evidence="5 15" key="8">
    <citation type="submission" date="2021-03" db="EMBL/GenBank/DDBJ databases">
        <title>Whole Genome Sequencing of Mycobacterium tuberculosis clinical isolates from Arunachal Pradesh, India.</title>
        <authorList>
            <person name="Singh S."/>
            <person name="Mudliar S.R."/>
            <person name="Kulsum U."/>
            <person name="Rufai S.B."/>
            <person name="Singh P.K."/>
            <person name="Umpo M."/>
            <person name="Nyori M."/>
        </authorList>
    </citation>
    <scope>NUCLEOTIDE SEQUENCE [LARGE SCALE GENOMIC DNA]</scope>
    <source>
        <strain evidence="5 15">OMICS/BPL/0142/20/SP</strain>
    </source>
</reference>
<dbReference type="InterPro" id="IPR004675">
    <property type="entry name" value="AhpD_core"/>
</dbReference>
<evidence type="ECO:0000313" key="8">
    <source>
        <dbReference type="EMBL" id="VCU50441.1"/>
    </source>
</evidence>
<evidence type="ECO:0000313" key="14">
    <source>
        <dbReference type="Proteomes" id="UP000300237"/>
    </source>
</evidence>
<reference evidence="4 10" key="1">
    <citation type="submission" date="2015-03" db="EMBL/GenBank/DDBJ databases">
        <authorList>
            <consortium name="Pathogen Informatics"/>
            <person name="Murphy D."/>
        </authorList>
    </citation>
    <scope>NUCLEOTIDE SEQUENCE [LARGE SCALE GENOMIC DNA]</scope>
    <source>
        <strain evidence="4 10">0268S</strain>
    </source>
</reference>
<reference evidence="8 14" key="7">
    <citation type="submission" date="2018-08" db="EMBL/GenBank/DDBJ databases">
        <authorList>
            <person name="Fokvardsen B D."/>
            <person name="Norman A."/>
        </authorList>
    </citation>
    <scope>NUCLEOTIDE SEQUENCE [LARGE SCALE GENOMIC DNA]</scope>
    <source>
        <strain evidence="8 14">DKC2</strain>
    </source>
</reference>
<reference evidence="7" key="6">
    <citation type="submission" date="2018-07" db="EMBL/GenBank/DDBJ databases">
        <authorList>
            <person name="Shah S."/>
            <person name="Brown T."/>
            <person name="Auld S."/>
            <person name="Bratton K."/>
            <person name="Narechania A."/>
            <person name="Mathema B."/>
            <person name="Gandhi N."/>
        </authorList>
    </citation>
    <scope>NUCLEOTIDE SEQUENCE</scope>
    <source>
        <strain evidence="7">32301_S10</strain>
    </source>
</reference>
<dbReference type="Gene3D" id="1.20.1290.10">
    <property type="entry name" value="AhpD-like"/>
    <property type="match status" value="1"/>
</dbReference>
<dbReference type="NCBIfam" id="TIGR00778">
    <property type="entry name" value="ahpD_dom"/>
    <property type="match status" value="1"/>
</dbReference>
<dbReference type="EMBL" id="JAGIZI010000025">
    <property type="protein sequence ID" value="MBP0684435.1"/>
    <property type="molecule type" value="Genomic_DNA"/>
</dbReference>
<dbReference type="EMBL" id="COPH01000024">
    <property type="protein sequence ID" value="CLW62951.1"/>
    <property type="molecule type" value="Genomic_DNA"/>
</dbReference>
<evidence type="ECO:0000313" key="3">
    <source>
        <dbReference type="EMBL" id="CKS04296.1"/>
    </source>
</evidence>
<evidence type="ECO:0000313" key="2">
    <source>
        <dbReference type="EMBL" id="CKR88370.1"/>
    </source>
</evidence>
<dbReference type="InterPro" id="IPR003779">
    <property type="entry name" value="CMD-like"/>
</dbReference>
<proteinExistence type="predicted"/>
<dbReference type="SMR" id="A0A045JRT7"/>
<gene>
    <name evidence="6" type="ORF">A4S10_02275</name>
    <name evidence="8" type="ORF">DKC2_2283</name>
    <name evidence="7" type="ORF">DSJ38_07985</name>
    <name evidence="3" type="ORF">ERS027659_02558</name>
    <name evidence="2" type="ORF">ERS027661_02268</name>
    <name evidence="4" type="ORF">ERS094118_02953</name>
    <name evidence="5" type="ORF">J8J21_15195</name>
</gene>
<evidence type="ECO:0000313" key="5">
    <source>
        <dbReference type="EMBL" id="MBP0684435.1"/>
    </source>
</evidence>
<evidence type="ECO:0000313" key="13">
    <source>
        <dbReference type="Proteomes" id="UP000256381"/>
    </source>
</evidence>
<evidence type="ECO:0000259" key="1">
    <source>
        <dbReference type="Pfam" id="PF02627"/>
    </source>
</evidence>
<accession>A0A045JRT7</accession>
<dbReference type="Proteomes" id="UP000189452">
    <property type="component" value="Chromosome"/>
</dbReference>
<evidence type="ECO:0000313" key="15">
    <source>
        <dbReference type="Proteomes" id="UP000671119"/>
    </source>
</evidence>
<protein>
    <submittedName>
        <fullName evidence="3">Alkylhydroperoxidase AhpD family core domain-containing protein</fullName>
    </submittedName>
    <submittedName>
        <fullName evidence="5">Carboxymuconolactone decarboxylase family protein</fullName>
    </submittedName>
</protein>
<dbReference type="Proteomes" id="UP000300237">
    <property type="component" value="Chromosome"/>
</dbReference>
<keyword evidence="3" id="KW-0560">Oxidoreductase</keyword>